<dbReference type="InterPro" id="IPR045062">
    <property type="entry name" value="Cyt_c_biogenesis_CcsA/CcmC"/>
</dbReference>
<feature type="transmembrane region" description="Helical" evidence="9">
    <location>
        <begin position="95"/>
        <end position="113"/>
    </location>
</feature>
<comment type="similarity">
    <text evidence="2">Belongs to the CcmC/CycZ/HelC family.</text>
</comment>
<comment type="caution">
    <text evidence="11">The sequence shown here is derived from an EMBL/GenBank/DDBJ whole genome shotgun (WGS) entry which is preliminary data.</text>
</comment>
<evidence type="ECO:0000256" key="9">
    <source>
        <dbReference type="SAM" id="Phobius"/>
    </source>
</evidence>
<dbReference type="PANTHER" id="PTHR30071:SF1">
    <property type="entry name" value="CYTOCHROME B_B6 PROTEIN-RELATED"/>
    <property type="match status" value="1"/>
</dbReference>
<dbReference type="InterPro" id="IPR002541">
    <property type="entry name" value="Cyt_c_assembly"/>
</dbReference>
<accession>A0A3N5B9Z7</accession>
<keyword evidence="5" id="KW-0201">Cytochrome c-type biogenesis</keyword>
<proteinExistence type="inferred from homology"/>
<keyword evidence="8 9" id="KW-0472">Membrane</keyword>
<reference evidence="11 12" key="1">
    <citation type="submission" date="2018-11" db="EMBL/GenBank/DDBJ databases">
        <title>Genomic Encyclopedia of Type Strains, Phase IV (KMG-IV): sequencing the most valuable type-strain genomes for metagenomic binning, comparative biology and taxonomic classification.</title>
        <authorList>
            <person name="Goeker M."/>
        </authorList>
    </citation>
    <scope>NUCLEOTIDE SEQUENCE [LARGE SCALE GENOMIC DNA]</scope>
    <source>
        <strain evidence="11 12">DSM 102936</strain>
    </source>
</reference>
<protein>
    <recommendedName>
        <fullName evidence="3">Heme exporter protein C</fullName>
    </recommendedName>
</protein>
<feature type="domain" description="Cytochrome c assembly protein" evidence="10">
    <location>
        <begin position="66"/>
        <end position="269"/>
    </location>
</feature>
<evidence type="ECO:0000256" key="8">
    <source>
        <dbReference type="ARBA" id="ARBA00023136"/>
    </source>
</evidence>
<dbReference type="GO" id="GO:0017004">
    <property type="term" value="P:cytochrome complex assembly"/>
    <property type="evidence" value="ECO:0007669"/>
    <property type="project" value="UniProtKB-KW"/>
</dbReference>
<gene>
    <name evidence="11" type="ORF">EDD75_1576</name>
</gene>
<feature type="transmembrane region" description="Helical" evidence="9">
    <location>
        <begin position="179"/>
        <end position="202"/>
    </location>
</feature>
<dbReference type="PRINTS" id="PR01386">
    <property type="entry name" value="CCMCBIOGNSIS"/>
</dbReference>
<dbReference type="AlphaFoldDB" id="A0A3N5B9Z7"/>
<evidence type="ECO:0000256" key="1">
    <source>
        <dbReference type="ARBA" id="ARBA00004141"/>
    </source>
</evidence>
<feature type="transmembrane region" description="Helical" evidence="9">
    <location>
        <begin position="217"/>
        <end position="233"/>
    </location>
</feature>
<keyword evidence="12" id="KW-1185">Reference proteome</keyword>
<dbReference type="Proteomes" id="UP000282654">
    <property type="component" value="Unassembled WGS sequence"/>
</dbReference>
<evidence type="ECO:0000259" key="10">
    <source>
        <dbReference type="Pfam" id="PF01578"/>
    </source>
</evidence>
<feature type="transmembrane region" description="Helical" evidence="9">
    <location>
        <begin position="6"/>
        <end position="27"/>
    </location>
</feature>
<dbReference type="InterPro" id="IPR003557">
    <property type="entry name" value="Cyt_c_biogenesis_CcmC"/>
</dbReference>
<dbReference type="InterPro" id="IPR017562">
    <property type="entry name" value="Cyt_c_biogenesis_CcsA"/>
</dbReference>
<name>A0A3N5B9Z7_9THEO</name>
<feature type="transmembrane region" description="Helical" evidence="9">
    <location>
        <begin position="133"/>
        <end position="155"/>
    </location>
</feature>
<evidence type="ECO:0000256" key="4">
    <source>
        <dbReference type="ARBA" id="ARBA00022692"/>
    </source>
</evidence>
<keyword evidence="4 9" id="KW-0812">Transmembrane</keyword>
<dbReference type="OrthoDB" id="9814290at2"/>
<feature type="transmembrane region" description="Helical" evidence="9">
    <location>
        <begin position="71"/>
        <end position="88"/>
    </location>
</feature>
<dbReference type="GO" id="GO:0005886">
    <property type="term" value="C:plasma membrane"/>
    <property type="evidence" value="ECO:0007669"/>
    <property type="project" value="TreeGrafter"/>
</dbReference>
<evidence type="ECO:0000256" key="3">
    <source>
        <dbReference type="ARBA" id="ARBA00016463"/>
    </source>
</evidence>
<keyword evidence="6 9" id="KW-1133">Transmembrane helix</keyword>
<evidence type="ECO:0000256" key="5">
    <source>
        <dbReference type="ARBA" id="ARBA00022748"/>
    </source>
</evidence>
<evidence type="ECO:0000256" key="2">
    <source>
        <dbReference type="ARBA" id="ARBA00005840"/>
    </source>
</evidence>
<evidence type="ECO:0000256" key="6">
    <source>
        <dbReference type="ARBA" id="ARBA00022989"/>
    </source>
</evidence>
<evidence type="ECO:0000313" key="11">
    <source>
        <dbReference type="EMBL" id="RPF42475.1"/>
    </source>
</evidence>
<organism evidence="11 12">
    <name type="scientific">Thermodesulfitimonas autotrophica</name>
    <dbReference type="NCBI Taxonomy" id="1894989"/>
    <lineage>
        <taxon>Bacteria</taxon>
        <taxon>Bacillati</taxon>
        <taxon>Bacillota</taxon>
        <taxon>Clostridia</taxon>
        <taxon>Thermoanaerobacterales</taxon>
        <taxon>Thermoanaerobacteraceae</taxon>
        <taxon>Thermodesulfitimonas</taxon>
    </lineage>
</organism>
<dbReference type="RefSeq" id="WP_123930624.1">
    <property type="nucleotide sequence ID" value="NZ_RKRE01000003.1"/>
</dbReference>
<evidence type="ECO:0000256" key="7">
    <source>
        <dbReference type="ARBA" id="ARBA00023078"/>
    </source>
</evidence>
<feature type="transmembrane region" description="Helical" evidence="9">
    <location>
        <begin position="39"/>
        <end position="59"/>
    </location>
</feature>
<feature type="transmembrane region" description="Helical" evidence="9">
    <location>
        <begin position="245"/>
        <end position="265"/>
    </location>
</feature>
<keyword evidence="7" id="KW-0793">Thylakoid</keyword>
<dbReference type="PANTHER" id="PTHR30071">
    <property type="entry name" value="HEME EXPORTER PROTEIN C"/>
    <property type="match status" value="1"/>
</dbReference>
<sequence length="272" mass="30190">MYTIESNFFTLAFIAYVLSLAAFFSFFWTRSERSAKLGYLLTAAGLLLQLVSLTARSIAAGRWPFANLYEFISLMTFGIAAGTLIVGLRYRITATGIFATPLLAGLMAYAFSIKKAPEALVPALQSYWLQFHVATAILAYGAFALSCALGAMYLVKDRPGAPETGLRALIPETGCLERLIYGTIAFGFAFQTLLIITGAVWAEEAWGAWWSWDPMETWALITWIVYAFYLHGWTRGSWRGRRGAWLALIGFIAVLFTLIGVKYLMSGLHSYK</sequence>
<dbReference type="GO" id="GO:0020037">
    <property type="term" value="F:heme binding"/>
    <property type="evidence" value="ECO:0007669"/>
    <property type="project" value="InterPro"/>
</dbReference>
<comment type="subcellular location">
    <subcellularLocation>
        <location evidence="1">Membrane</location>
        <topology evidence="1">Multi-pass membrane protein</topology>
    </subcellularLocation>
</comment>
<dbReference type="EMBL" id="RKRE01000003">
    <property type="protein sequence ID" value="RPF42475.1"/>
    <property type="molecule type" value="Genomic_DNA"/>
</dbReference>
<evidence type="ECO:0000313" key="12">
    <source>
        <dbReference type="Proteomes" id="UP000282654"/>
    </source>
</evidence>
<dbReference type="NCBIfam" id="TIGR03144">
    <property type="entry name" value="cytochr_II_ccsB"/>
    <property type="match status" value="1"/>
</dbReference>
<dbReference type="GO" id="GO:0015232">
    <property type="term" value="F:heme transmembrane transporter activity"/>
    <property type="evidence" value="ECO:0007669"/>
    <property type="project" value="InterPro"/>
</dbReference>
<dbReference type="Pfam" id="PF01578">
    <property type="entry name" value="Cytochrom_C_asm"/>
    <property type="match status" value="1"/>
</dbReference>